<evidence type="ECO:0000259" key="8">
    <source>
        <dbReference type="Pfam" id="PF20772"/>
    </source>
</evidence>
<dbReference type="Pfam" id="PF01709">
    <property type="entry name" value="Transcrip_reg"/>
    <property type="match status" value="1"/>
</dbReference>
<dbReference type="GO" id="GO:0005829">
    <property type="term" value="C:cytosol"/>
    <property type="evidence" value="ECO:0007669"/>
    <property type="project" value="TreeGrafter"/>
</dbReference>
<evidence type="ECO:0000256" key="1">
    <source>
        <dbReference type="ARBA" id="ARBA00008724"/>
    </source>
</evidence>
<evidence type="ECO:0000256" key="3">
    <source>
        <dbReference type="ARBA" id="ARBA00023015"/>
    </source>
</evidence>
<keyword evidence="5 6" id="KW-0804">Transcription</keyword>
<dbReference type="Gene3D" id="3.30.70.980">
    <property type="match status" value="2"/>
</dbReference>
<dbReference type="HAMAP" id="MF_00693">
    <property type="entry name" value="Transcrip_reg_TACO1"/>
    <property type="match status" value="1"/>
</dbReference>
<comment type="subcellular location">
    <subcellularLocation>
        <location evidence="6">Cytoplasm</location>
    </subcellularLocation>
</comment>
<keyword evidence="2 6" id="KW-0963">Cytoplasm</keyword>
<accession>A0A286RCH3</accession>
<keyword evidence="3 6" id="KW-0805">Transcription regulation</keyword>
<evidence type="ECO:0000256" key="5">
    <source>
        <dbReference type="ARBA" id="ARBA00023163"/>
    </source>
</evidence>
<proteinExistence type="inferred from homology"/>
<organism evidence="9 10">
    <name type="scientific">Thermogutta terrifontis</name>
    <dbReference type="NCBI Taxonomy" id="1331910"/>
    <lineage>
        <taxon>Bacteria</taxon>
        <taxon>Pseudomonadati</taxon>
        <taxon>Planctomycetota</taxon>
        <taxon>Planctomycetia</taxon>
        <taxon>Pirellulales</taxon>
        <taxon>Thermoguttaceae</taxon>
        <taxon>Thermogutta</taxon>
    </lineage>
</organism>
<feature type="domain" description="TACO1/YebC-like N-terminal" evidence="8">
    <location>
        <begin position="5"/>
        <end position="76"/>
    </location>
</feature>
<feature type="domain" description="TACO1/YebC-like second and third" evidence="7">
    <location>
        <begin position="82"/>
        <end position="237"/>
    </location>
</feature>
<dbReference type="NCBIfam" id="TIGR01033">
    <property type="entry name" value="YebC/PmpR family DNA-binding transcriptional regulator"/>
    <property type="match status" value="1"/>
</dbReference>
<dbReference type="OrthoDB" id="9781053at2"/>
<evidence type="ECO:0000256" key="6">
    <source>
        <dbReference type="HAMAP-Rule" id="MF_00693"/>
    </source>
</evidence>
<sequence length="250" mass="27226">MAGHSHWASIKHKKATVDAKRGKIWSKVSKAIIIAARIGGGDPKMNPRLRAAIEAAKAVGMPKDNIQRAIKRGTGEIEGAALEEVTYEGYGPGGVAIMCDVLTDNRNRTAAEIRKCFELHNGKLGSTGCVAWMFETKGLFLVPANQVSEERLMEVALEAGAEDIKQVGDKFEVTCDPSKFSDVSEALDRAGIPCDSREVTRIPKDYVDLDADTARKVLKLMEELDEHDDVQNVSANFNIPDEVMAELGQS</sequence>
<dbReference type="InterPro" id="IPR002876">
    <property type="entry name" value="Transcrip_reg_TACO1-like"/>
</dbReference>
<dbReference type="InterPro" id="IPR048300">
    <property type="entry name" value="TACO1_YebC-like_2nd/3rd_dom"/>
</dbReference>
<dbReference type="GO" id="GO:0006355">
    <property type="term" value="P:regulation of DNA-templated transcription"/>
    <property type="evidence" value="ECO:0007669"/>
    <property type="project" value="UniProtKB-UniRule"/>
</dbReference>
<dbReference type="KEGG" id="ttf:THTE_1064"/>
<dbReference type="FunFam" id="1.10.10.200:FF:000002">
    <property type="entry name" value="Probable transcriptional regulatory protein CLM62_37755"/>
    <property type="match status" value="1"/>
</dbReference>
<dbReference type="Gene3D" id="1.10.10.200">
    <property type="match status" value="1"/>
</dbReference>
<dbReference type="GO" id="GO:0003677">
    <property type="term" value="F:DNA binding"/>
    <property type="evidence" value="ECO:0007669"/>
    <property type="project" value="UniProtKB-UniRule"/>
</dbReference>
<keyword evidence="10" id="KW-1185">Reference proteome</keyword>
<dbReference type="SUPFAM" id="SSF75625">
    <property type="entry name" value="YebC-like"/>
    <property type="match status" value="1"/>
</dbReference>
<dbReference type="Pfam" id="PF20772">
    <property type="entry name" value="TACO1_YebC_N"/>
    <property type="match status" value="1"/>
</dbReference>
<evidence type="ECO:0000259" key="7">
    <source>
        <dbReference type="Pfam" id="PF01709"/>
    </source>
</evidence>
<dbReference type="NCBIfam" id="NF001030">
    <property type="entry name" value="PRK00110.1"/>
    <property type="match status" value="1"/>
</dbReference>
<evidence type="ECO:0000256" key="4">
    <source>
        <dbReference type="ARBA" id="ARBA00023125"/>
    </source>
</evidence>
<evidence type="ECO:0000256" key="2">
    <source>
        <dbReference type="ARBA" id="ARBA00022490"/>
    </source>
</evidence>
<dbReference type="InterPro" id="IPR026564">
    <property type="entry name" value="Transcrip_reg_TACO1-like_dom3"/>
</dbReference>
<evidence type="ECO:0000313" key="10">
    <source>
        <dbReference type="Proteomes" id="UP000215086"/>
    </source>
</evidence>
<gene>
    <name evidence="9" type="ORF">THTE_1064</name>
</gene>
<protein>
    <recommendedName>
        <fullName evidence="6">Probable transcriptional regulatory protein THTE_1064</fullName>
    </recommendedName>
</protein>
<dbReference type="InterPro" id="IPR029072">
    <property type="entry name" value="YebC-like"/>
</dbReference>
<comment type="similarity">
    <text evidence="1 6">Belongs to the TACO1 family.</text>
</comment>
<keyword evidence="4 6" id="KW-0238">DNA-binding</keyword>
<dbReference type="NCBIfam" id="NF009044">
    <property type="entry name" value="PRK12378.1"/>
    <property type="match status" value="1"/>
</dbReference>
<dbReference type="PANTHER" id="PTHR12532">
    <property type="entry name" value="TRANSLATIONAL ACTIVATOR OF CYTOCHROME C OXIDASE 1"/>
    <property type="match status" value="1"/>
</dbReference>
<dbReference type="PANTHER" id="PTHR12532:SF6">
    <property type="entry name" value="TRANSCRIPTIONAL REGULATORY PROTEIN YEBC-RELATED"/>
    <property type="match status" value="1"/>
</dbReference>
<dbReference type="RefSeq" id="WP_095414192.1">
    <property type="nucleotide sequence ID" value="NZ_CP018477.1"/>
</dbReference>
<dbReference type="Proteomes" id="UP000215086">
    <property type="component" value="Chromosome"/>
</dbReference>
<name>A0A286RCH3_9BACT</name>
<dbReference type="InterPro" id="IPR017856">
    <property type="entry name" value="Integrase-like_N"/>
</dbReference>
<dbReference type="AlphaFoldDB" id="A0A286RCH3"/>
<dbReference type="InterPro" id="IPR049083">
    <property type="entry name" value="TACO1_YebC_N"/>
</dbReference>
<dbReference type="EMBL" id="CP018477">
    <property type="protein sequence ID" value="ASV73666.1"/>
    <property type="molecule type" value="Genomic_DNA"/>
</dbReference>
<reference evidence="9 10" key="1">
    <citation type="journal article" name="Front. Microbiol.">
        <title>Sugar Metabolism of the First Thermophilic Planctomycete Thermogutta terrifontis: Comparative Genomic and Transcriptomic Approaches.</title>
        <authorList>
            <person name="Elcheninov A.G."/>
            <person name="Menzel P."/>
            <person name="Gudbergsdottir S.R."/>
            <person name="Slesarev A.I."/>
            <person name="Kadnikov V.V."/>
            <person name="Krogh A."/>
            <person name="Bonch-Osmolovskaya E.A."/>
            <person name="Peng X."/>
            <person name="Kublanov I.V."/>
        </authorList>
    </citation>
    <scope>NUCLEOTIDE SEQUENCE [LARGE SCALE GENOMIC DNA]</scope>
    <source>
        <strain evidence="9 10">R1</strain>
    </source>
</reference>
<evidence type="ECO:0000313" key="9">
    <source>
        <dbReference type="EMBL" id="ASV73666.1"/>
    </source>
</evidence>